<dbReference type="PANTHER" id="PTHR23415">
    <property type="entry name" value="CYCLIN-DEPENDENT KINASES REGULATORY SUBUNIT/60S RIBOSOME SUBUNIT BIOGENESIS PROTEIN NIP7"/>
    <property type="match status" value="1"/>
</dbReference>
<evidence type="ECO:0000256" key="5">
    <source>
        <dbReference type="SAM" id="MobiDB-lite"/>
    </source>
</evidence>
<feature type="region of interest" description="Disordered" evidence="5">
    <location>
        <begin position="49"/>
        <end position="72"/>
    </location>
</feature>
<evidence type="ECO:0000256" key="2">
    <source>
        <dbReference type="ARBA" id="ARBA00022618"/>
    </source>
</evidence>
<protein>
    <recommendedName>
        <fullName evidence="4">Cyclin-dependent kinases regulatory subunit</fullName>
    </recommendedName>
</protein>
<dbReference type="Proteomes" id="UP000607653">
    <property type="component" value="Unassembled WGS sequence"/>
</dbReference>
<comment type="caution">
    <text evidence="6">The sequence shown here is derived from an EMBL/GenBank/DDBJ whole genome shotgun (WGS) entry which is preliminary data.</text>
</comment>
<proteinExistence type="inferred from homology"/>
<gene>
    <name evidence="6" type="ORF">HUJ06_010218</name>
</gene>
<comment type="similarity">
    <text evidence="1 4">Belongs to the CKS family.</text>
</comment>
<evidence type="ECO:0000313" key="7">
    <source>
        <dbReference type="Proteomes" id="UP000607653"/>
    </source>
</evidence>
<dbReference type="SUPFAM" id="SSF55637">
    <property type="entry name" value="Cell cycle regulatory proteins"/>
    <property type="match status" value="1"/>
</dbReference>
<evidence type="ECO:0000256" key="3">
    <source>
        <dbReference type="ARBA" id="ARBA00023306"/>
    </source>
</evidence>
<dbReference type="AlphaFoldDB" id="A0A822YFU8"/>
<feature type="compositionally biased region" description="Polar residues" evidence="5">
    <location>
        <begin position="52"/>
        <end position="72"/>
    </location>
</feature>
<evidence type="ECO:0000256" key="4">
    <source>
        <dbReference type="RuleBase" id="RU311113"/>
    </source>
</evidence>
<keyword evidence="2 4" id="KW-0132">Cell division</keyword>
<dbReference type="Gene3D" id="3.30.170.10">
    <property type="entry name" value="Cyclin-dependent kinase, regulatory subunit"/>
    <property type="match status" value="1"/>
</dbReference>
<dbReference type="GO" id="GO:0016538">
    <property type="term" value="F:cyclin-dependent protein serine/threonine kinase regulator activity"/>
    <property type="evidence" value="ECO:0007669"/>
    <property type="project" value="InterPro"/>
</dbReference>
<comment type="function">
    <text evidence="4">Binds to the catalytic subunit of the cyclin dependent kinases and is essential for their biological function.</text>
</comment>
<dbReference type="GO" id="GO:0051301">
    <property type="term" value="P:cell division"/>
    <property type="evidence" value="ECO:0007669"/>
    <property type="project" value="UniProtKB-UniRule"/>
</dbReference>
<evidence type="ECO:0000256" key="1">
    <source>
        <dbReference type="ARBA" id="ARBA00007782"/>
    </source>
</evidence>
<organism evidence="6 7">
    <name type="scientific">Nelumbo nucifera</name>
    <name type="common">Sacred lotus</name>
    <dbReference type="NCBI Taxonomy" id="4432"/>
    <lineage>
        <taxon>Eukaryota</taxon>
        <taxon>Viridiplantae</taxon>
        <taxon>Streptophyta</taxon>
        <taxon>Embryophyta</taxon>
        <taxon>Tracheophyta</taxon>
        <taxon>Spermatophyta</taxon>
        <taxon>Magnoliopsida</taxon>
        <taxon>Proteales</taxon>
        <taxon>Nelumbonaceae</taxon>
        <taxon>Nelumbo</taxon>
    </lineage>
</organism>
<dbReference type="PRINTS" id="PR00296">
    <property type="entry name" value="CYCLINKINASE"/>
</dbReference>
<accession>A0A822YFU8</accession>
<dbReference type="EMBL" id="DUZY01000003">
    <property type="protein sequence ID" value="DAD31367.1"/>
    <property type="molecule type" value="Genomic_DNA"/>
</dbReference>
<keyword evidence="3 4" id="KW-0131">Cell cycle</keyword>
<reference evidence="6 7" key="1">
    <citation type="journal article" date="2020" name="Mol. Biol. Evol.">
        <title>Distinct Expression and Methylation Patterns for Genes with Different Fates following a Single Whole-Genome Duplication in Flowering Plants.</title>
        <authorList>
            <person name="Shi T."/>
            <person name="Rahmani R.S."/>
            <person name="Gugger P.F."/>
            <person name="Wang M."/>
            <person name="Li H."/>
            <person name="Zhang Y."/>
            <person name="Li Z."/>
            <person name="Wang Q."/>
            <person name="Van de Peer Y."/>
            <person name="Marchal K."/>
            <person name="Chen J."/>
        </authorList>
    </citation>
    <scope>NUCLEOTIDE SEQUENCE [LARGE SCALE GENOMIC DNA]</scope>
    <source>
        <tissue evidence="6">Leaf</tissue>
    </source>
</reference>
<dbReference type="InterPro" id="IPR036858">
    <property type="entry name" value="Cyclin-dep_kinase_reg-sub_sf"/>
</dbReference>
<evidence type="ECO:0000313" key="6">
    <source>
        <dbReference type="EMBL" id="DAD31367.1"/>
    </source>
</evidence>
<dbReference type="SMART" id="SM01084">
    <property type="entry name" value="CKS"/>
    <property type="match status" value="1"/>
</dbReference>
<name>A0A822YFU8_NELNU</name>
<keyword evidence="7" id="KW-1185">Reference proteome</keyword>
<dbReference type="InterPro" id="IPR000789">
    <property type="entry name" value="Cyclin-dep_kinase_reg-sub"/>
</dbReference>
<dbReference type="Pfam" id="PF01111">
    <property type="entry name" value="CKS"/>
    <property type="match status" value="1"/>
</dbReference>
<sequence>MVQRIHEKHKMSVDLYFAYQNEWRAFGVQQSRGWVHYAIHRPEPRIMLLGGHSTTNSSRRTRLNSTCSPSEC</sequence>